<name>A0A453SMQ6_AEGTS</name>
<keyword evidence="2" id="KW-1185">Reference proteome</keyword>
<organism evidence="1 2">
    <name type="scientific">Aegilops tauschii subsp. strangulata</name>
    <name type="common">Goatgrass</name>
    <dbReference type="NCBI Taxonomy" id="200361"/>
    <lineage>
        <taxon>Eukaryota</taxon>
        <taxon>Viridiplantae</taxon>
        <taxon>Streptophyta</taxon>
        <taxon>Embryophyta</taxon>
        <taxon>Tracheophyta</taxon>
        <taxon>Spermatophyta</taxon>
        <taxon>Magnoliopsida</taxon>
        <taxon>Liliopsida</taxon>
        <taxon>Poales</taxon>
        <taxon>Poaceae</taxon>
        <taxon>BOP clade</taxon>
        <taxon>Pooideae</taxon>
        <taxon>Triticodae</taxon>
        <taxon>Triticeae</taxon>
        <taxon>Triticinae</taxon>
        <taxon>Aegilops</taxon>
    </lineage>
</organism>
<reference evidence="1" key="3">
    <citation type="journal article" date="2017" name="Nature">
        <title>Genome sequence of the progenitor of the wheat D genome Aegilops tauschii.</title>
        <authorList>
            <person name="Luo M.C."/>
            <person name="Gu Y.Q."/>
            <person name="Puiu D."/>
            <person name="Wang H."/>
            <person name="Twardziok S.O."/>
            <person name="Deal K.R."/>
            <person name="Huo N."/>
            <person name="Zhu T."/>
            <person name="Wang L."/>
            <person name="Wang Y."/>
            <person name="McGuire P.E."/>
            <person name="Liu S."/>
            <person name="Long H."/>
            <person name="Ramasamy R.K."/>
            <person name="Rodriguez J.C."/>
            <person name="Van S.L."/>
            <person name="Yuan L."/>
            <person name="Wang Z."/>
            <person name="Xia Z."/>
            <person name="Xiao L."/>
            <person name="Anderson O.D."/>
            <person name="Ouyang S."/>
            <person name="Liang Y."/>
            <person name="Zimin A.V."/>
            <person name="Pertea G."/>
            <person name="Qi P."/>
            <person name="Bennetzen J.L."/>
            <person name="Dai X."/>
            <person name="Dawson M.W."/>
            <person name="Muller H.G."/>
            <person name="Kugler K."/>
            <person name="Rivarola-Duarte L."/>
            <person name="Spannagl M."/>
            <person name="Mayer K.F.X."/>
            <person name="Lu F.H."/>
            <person name="Bevan M.W."/>
            <person name="Leroy P."/>
            <person name="Li P."/>
            <person name="You F.M."/>
            <person name="Sun Q."/>
            <person name="Liu Z."/>
            <person name="Lyons E."/>
            <person name="Wicker T."/>
            <person name="Salzberg S.L."/>
            <person name="Devos K.M."/>
            <person name="Dvorak J."/>
        </authorList>
    </citation>
    <scope>NUCLEOTIDE SEQUENCE [LARGE SCALE GENOMIC DNA]</scope>
    <source>
        <strain evidence="1">cv. AL8/78</strain>
    </source>
</reference>
<reference evidence="2" key="2">
    <citation type="journal article" date="2017" name="Nat. Plants">
        <title>The Aegilops tauschii genome reveals multiple impacts of transposons.</title>
        <authorList>
            <person name="Zhao G."/>
            <person name="Zou C."/>
            <person name="Li K."/>
            <person name="Wang K."/>
            <person name="Li T."/>
            <person name="Gao L."/>
            <person name="Zhang X."/>
            <person name="Wang H."/>
            <person name="Yang Z."/>
            <person name="Liu X."/>
            <person name="Jiang W."/>
            <person name="Mao L."/>
            <person name="Kong X."/>
            <person name="Jiao Y."/>
            <person name="Jia J."/>
        </authorList>
    </citation>
    <scope>NUCLEOTIDE SEQUENCE [LARGE SCALE GENOMIC DNA]</scope>
    <source>
        <strain evidence="2">cv. AL8/78</strain>
    </source>
</reference>
<proteinExistence type="predicted"/>
<dbReference type="Proteomes" id="UP000015105">
    <property type="component" value="Chromosome 7D"/>
</dbReference>
<evidence type="ECO:0000313" key="1">
    <source>
        <dbReference type="EnsemblPlants" id="AET7Gv21005500.6"/>
    </source>
</evidence>
<protein>
    <submittedName>
        <fullName evidence="1">Uncharacterized protein</fullName>
    </submittedName>
</protein>
<sequence length="81" mass="9613">QLRLPPSLHEGRATALLLPRRLLRVLRRVPLLRVPLLRRVPLPRRWVPGRRVACRRVLLFSWIPLRWRRADGRLLLAVVAH</sequence>
<accession>A0A453SMQ6</accession>
<dbReference type="Gramene" id="AET7Gv21005500.6">
    <property type="protein sequence ID" value="AET7Gv21005500.6"/>
    <property type="gene ID" value="AET7Gv21005500"/>
</dbReference>
<evidence type="ECO:0000313" key="2">
    <source>
        <dbReference type="Proteomes" id="UP000015105"/>
    </source>
</evidence>
<dbReference type="EnsemblPlants" id="AET7Gv21005500.6">
    <property type="protein sequence ID" value="AET7Gv21005500.6"/>
    <property type="gene ID" value="AET7Gv21005500"/>
</dbReference>
<reference evidence="1" key="5">
    <citation type="journal article" date="2021" name="G3 (Bethesda)">
        <title>Aegilops tauschii genome assembly Aet v5.0 features greater sequence contiguity and improved annotation.</title>
        <authorList>
            <person name="Wang L."/>
            <person name="Zhu T."/>
            <person name="Rodriguez J.C."/>
            <person name="Deal K.R."/>
            <person name="Dubcovsky J."/>
            <person name="McGuire P.E."/>
            <person name="Lux T."/>
            <person name="Spannagl M."/>
            <person name="Mayer K.F.X."/>
            <person name="Baldrich P."/>
            <person name="Meyers B.C."/>
            <person name="Huo N."/>
            <person name="Gu Y.Q."/>
            <person name="Zhou H."/>
            <person name="Devos K.M."/>
            <person name="Bennetzen J.L."/>
            <person name="Unver T."/>
            <person name="Budak H."/>
            <person name="Gulick P.J."/>
            <person name="Galiba G."/>
            <person name="Kalapos B."/>
            <person name="Nelson D.R."/>
            <person name="Li P."/>
            <person name="You F.M."/>
            <person name="Luo M.C."/>
            <person name="Dvorak J."/>
        </authorList>
    </citation>
    <scope>NUCLEOTIDE SEQUENCE [LARGE SCALE GENOMIC DNA]</scope>
    <source>
        <strain evidence="1">cv. AL8/78</strain>
    </source>
</reference>
<reference evidence="2" key="1">
    <citation type="journal article" date="2014" name="Science">
        <title>Ancient hybridizations among the ancestral genomes of bread wheat.</title>
        <authorList>
            <consortium name="International Wheat Genome Sequencing Consortium,"/>
            <person name="Marcussen T."/>
            <person name="Sandve S.R."/>
            <person name="Heier L."/>
            <person name="Spannagl M."/>
            <person name="Pfeifer M."/>
            <person name="Jakobsen K.S."/>
            <person name="Wulff B.B."/>
            <person name="Steuernagel B."/>
            <person name="Mayer K.F."/>
            <person name="Olsen O.A."/>
        </authorList>
    </citation>
    <scope>NUCLEOTIDE SEQUENCE [LARGE SCALE GENOMIC DNA]</scope>
    <source>
        <strain evidence="2">cv. AL8/78</strain>
    </source>
</reference>
<dbReference type="AlphaFoldDB" id="A0A453SMQ6"/>
<reference evidence="1" key="4">
    <citation type="submission" date="2019-03" db="UniProtKB">
        <authorList>
            <consortium name="EnsemblPlants"/>
        </authorList>
    </citation>
    <scope>IDENTIFICATION</scope>
</reference>